<dbReference type="PROSITE" id="PS50297">
    <property type="entry name" value="ANK_REP_REGION"/>
    <property type="match status" value="1"/>
</dbReference>
<dbReference type="eggNOG" id="ENOG502T8DJ">
    <property type="taxonomic scope" value="Eukaryota"/>
</dbReference>
<dbReference type="AlphaFoldDB" id="B4LPN7"/>
<evidence type="ECO:0000256" key="3">
    <source>
        <dbReference type="PROSITE-ProRule" id="PRU00023"/>
    </source>
</evidence>
<keyword evidence="1" id="KW-0677">Repeat</keyword>
<evidence type="ECO:0000313" key="4">
    <source>
        <dbReference type="EMBL" id="EDW60275.1"/>
    </source>
</evidence>
<dbReference type="Proteomes" id="UP000008792">
    <property type="component" value="Unassembled WGS sequence"/>
</dbReference>
<dbReference type="CTD" id="44848"/>
<feature type="repeat" description="ANK" evidence="3">
    <location>
        <begin position="41"/>
        <end position="73"/>
    </location>
</feature>
<dbReference type="STRING" id="7244.B4LPN7"/>
<keyword evidence="2 3" id="KW-0040">ANK repeat</keyword>
<dbReference type="HOGENOM" id="CLU_1751588_0_0_1"/>
<proteinExistence type="predicted"/>
<keyword evidence="5" id="KW-1185">Reference proteome</keyword>
<protein>
    <submittedName>
        <fullName evidence="4">Plutonium, isoform A</fullName>
    </submittedName>
</protein>
<evidence type="ECO:0000256" key="2">
    <source>
        <dbReference type="ARBA" id="ARBA00023043"/>
    </source>
</evidence>
<dbReference type="EMBL" id="CH940648">
    <property type="protein sequence ID" value="EDW60275.1"/>
    <property type="molecule type" value="Genomic_DNA"/>
</dbReference>
<dbReference type="PhylomeDB" id="B4LPN7"/>
<dbReference type="Gene3D" id="1.25.40.20">
    <property type="entry name" value="Ankyrin repeat-containing domain"/>
    <property type="match status" value="1"/>
</dbReference>
<dbReference type="Pfam" id="PF12796">
    <property type="entry name" value="Ank_2"/>
    <property type="match status" value="1"/>
</dbReference>
<dbReference type="InterPro" id="IPR002110">
    <property type="entry name" value="Ankyrin_rpt"/>
</dbReference>
<reference evidence="4 5" key="1">
    <citation type="journal article" date="2007" name="Nature">
        <title>Evolution of genes and genomes on the Drosophila phylogeny.</title>
        <authorList>
            <consortium name="Drosophila 12 Genomes Consortium"/>
            <person name="Clark A.G."/>
            <person name="Eisen M.B."/>
            <person name="Smith D.R."/>
            <person name="Bergman C.M."/>
            <person name="Oliver B."/>
            <person name="Markow T.A."/>
            <person name="Kaufman T.C."/>
            <person name="Kellis M."/>
            <person name="Gelbart W."/>
            <person name="Iyer V.N."/>
            <person name="Pollard D.A."/>
            <person name="Sackton T.B."/>
            <person name="Larracuente A.M."/>
            <person name="Singh N.D."/>
            <person name="Abad J.P."/>
            <person name="Abt D.N."/>
            <person name="Adryan B."/>
            <person name="Aguade M."/>
            <person name="Akashi H."/>
            <person name="Anderson W.W."/>
            <person name="Aquadro C.F."/>
            <person name="Ardell D.H."/>
            <person name="Arguello R."/>
            <person name="Artieri C.G."/>
            <person name="Barbash D.A."/>
            <person name="Barker D."/>
            <person name="Barsanti P."/>
            <person name="Batterham P."/>
            <person name="Batzoglou S."/>
            <person name="Begun D."/>
            <person name="Bhutkar A."/>
            <person name="Blanco E."/>
            <person name="Bosak S.A."/>
            <person name="Bradley R.K."/>
            <person name="Brand A.D."/>
            <person name="Brent M.R."/>
            <person name="Brooks A.N."/>
            <person name="Brown R.H."/>
            <person name="Butlin R.K."/>
            <person name="Caggese C."/>
            <person name="Calvi B.R."/>
            <person name="Bernardo de Carvalho A."/>
            <person name="Caspi A."/>
            <person name="Castrezana S."/>
            <person name="Celniker S.E."/>
            <person name="Chang J.L."/>
            <person name="Chapple C."/>
            <person name="Chatterji S."/>
            <person name="Chinwalla A."/>
            <person name="Civetta A."/>
            <person name="Clifton S.W."/>
            <person name="Comeron J.M."/>
            <person name="Costello J.C."/>
            <person name="Coyne J.A."/>
            <person name="Daub J."/>
            <person name="David R.G."/>
            <person name="Delcher A.L."/>
            <person name="Delehaunty K."/>
            <person name="Do C.B."/>
            <person name="Ebling H."/>
            <person name="Edwards K."/>
            <person name="Eickbush T."/>
            <person name="Evans J.D."/>
            <person name="Filipski A."/>
            <person name="Findeiss S."/>
            <person name="Freyhult E."/>
            <person name="Fulton L."/>
            <person name="Fulton R."/>
            <person name="Garcia A.C."/>
            <person name="Gardiner A."/>
            <person name="Garfield D.A."/>
            <person name="Garvin B.E."/>
            <person name="Gibson G."/>
            <person name="Gilbert D."/>
            <person name="Gnerre S."/>
            <person name="Godfrey J."/>
            <person name="Good R."/>
            <person name="Gotea V."/>
            <person name="Gravely B."/>
            <person name="Greenberg A.J."/>
            <person name="Griffiths-Jones S."/>
            <person name="Gross S."/>
            <person name="Guigo R."/>
            <person name="Gustafson E.A."/>
            <person name="Haerty W."/>
            <person name="Hahn M.W."/>
            <person name="Halligan D.L."/>
            <person name="Halpern A.L."/>
            <person name="Halter G.M."/>
            <person name="Han M.V."/>
            <person name="Heger A."/>
            <person name="Hillier L."/>
            <person name="Hinrichs A.S."/>
            <person name="Holmes I."/>
            <person name="Hoskins R.A."/>
            <person name="Hubisz M.J."/>
            <person name="Hultmark D."/>
            <person name="Huntley M.A."/>
            <person name="Jaffe D.B."/>
            <person name="Jagadeeshan S."/>
            <person name="Jeck W.R."/>
            <person name="Johnson J."/>
            <person name="Jones C.D."/>
            <person name="Jordan W.C."/>
            <person name="Karpen G.H."/>
            <person name="Kataoka E."/>
            <person name="Keightley P.D."/>
            <person name="Kheradpour P."/>
            <person name="Kirkness E.F."/>
            <person name="Koerich L.B."/>
            <person name="Kristiansen K."/>
            <person name="Kudrna D."/>
            <person name="Kulathinal R.J."/>
            <person name="Kumar S."/>
            <person name="Kwok R."/>
            <person name="Lander E."/>
            <person name="Langley C.H."/>
            <person name="Lapoint R."/>
            <person name="Lazzaro B.P."/>
            <person name="Lee S.J."/>
            <person name="Levesque L."/>
            <person name="Li R."/>
            <person name="Lin C.F."/>
            <person name="Lin M.F."/>
            <person name="Lindblad-Toh K."/>
            <person name="Llopart A."/>
            <person name="Long M."/>
            <person name="Low L."/>
            <person name="Lozovsky E."/>
            <person name="Lu J."/>
            <person name="Luo M."/>
            <person name="Machado C.A."/>
            <person name="Makalowski W."/>
            <person name="Marzo M."/>
            <person name="Matsuda M."/>
            <person name="Matzkin L."/>
            <person name="McAllister B."/>
            <person name="McBride C.S."/>
            <person name="McKernan B."/>
            <person name="McKernan K."/>
            <person name="Mendez-Lago M."/>
            <person name="Minx P."/>
            <person name="Mollenhauer M.U."/>
            <person name="Montooth K."/>
            <person name="Mount S.M."/>
            <person name="Mu X."/>
            <person name="Myers E."/>
            <person name="Negre B."/>
            <person name="Newfeld S."/>
            <person name="Nielsen R."/>
            <person name="Noor M.A."/>
            <person name="O'Grady P."/>
            <person name="Pachter L."/>
            <person name="Papaceit M."/>
            <person name="Parisi M.J."/>
            <person name="Parisi M."/>
            <person name="Parts L."/>
            <person name="Pedersen J.S."/>
            <person name="Pesole G."/>
            <person name="Phillippy A.M."/>
            <person name="Ponting C.P."/>
            <person name="Pop M."/>
            <person name="Porcelli D."/>
            <person name="Powell J.R."/>
            <person name="Prohaska S."/>
            <person name="Pruitt K."/>
            <person name="Puig M."/>
            <person name="Quesneville H."/>
            <person name="Ram K.R."/>
            <person name="Rand D."/>
            <person name="Rasmussen M.D."/>
            <person name="Reed L.K."/>
            <person name="Reenan R."/>
            <person name="Reily A."/>
            <person name="Remington K.A."/>
            <person name="Rieger T.T."/>
            <person name="Ritchie M.G."/>
            <person name="Robin C."/>
            <person name="Rogers Y.H."/>
            <person name="Rohde C."/>
            <person name="Rozas J."/>
            <person name="Rubenfield M.J."/>
            <person name="Ruiz A."/>
            <person name="Russo S."/>
            <person name="Salzberg S.L."/>
            <person name="Sanchez-Gracia A."/>
            <person name="Saranga D.J."/>
            <person name="Sato H."/>
            <person name="Schaeffer S.W."/>
            <person name="Schatz M.C."/>
            <person name="Schlenke T."/>
            <person name="Schwartz R."/>
            <person name="Segarra C."/>
            <person name="Singh R.S."/>
            <person name="Sirot L."/>
            <person name="Sirota M."/>
            <person name="Sisneros N.B."/>
            <person name="Smith C.D."/>
            <person name="Smith T.F."/>
            <person name="Spieth J."/>
            <person name="Stage D.E."/>
            <person name="Stark A."/>
            <person name="Stephan W."/>
            <person name="Strausberg R.L."/>
            <person name="Strempel S."/>
            <person name="Sturgill D."/>
            <person name="Sutton G."/>
            <person name="Sutton G.G."/>
            <person name="Tao W."/>
            <person name="Teichmann S."/>
            <person name="Tobari Y.N."/>
            <person name="Tomimura Y."/>
            <person name="Tsolas J.M."/>
            <person name="Valente V.L."/>
            <person name="Venter E."/>
            <person name="Venter J.C."/>
            <person name="Vicario S."/>
            <person name="Vieira F.G."/>
            <person name="Vilella A.J."/>
            <person name="Villasante A."/>
            <person name="Walenz B."/>
            <person name="Wang J."/>
            <person name="Wasserman M."/>
            <person name="Watts T."/>
            <person name="Wilson D."/>
            <person name="Wilson R.K."/>
            <person name="Wing R.A."/>
            <person name="Wolfner M.F."/>
            <person name="Wong A."/>
            <person name="Wong G.K."/>
            <person name="Wu C.I."/>
            <person name="Wu G."/>
            <person name="Yamamoto D."/>
            <person name="Yang H.P."/>
            <person name="Yang S.P."/>
            <person name="Yorke J.A."/>
            <person name="Yoshida K."/>
            <person name="Zdobnov E."/>
            <person name="Zhang P."/>
            <person name="Zhang Y."/>
            <person name="Zimin A.V."/>
            <person name="Baldwin J."/>
            <person name="Abdouelleil A."/>
            <person name="Abdulkadir J."/>
            <person name="Abebe A."/>
            <person name="Abera B."/>
            <person name="Abreu J."/>
            <person name="Acer S.C."/>
            <person name="Aftuck L."/>
            <person name="Alexander A."/>
            <person name="An P."/>
            <person name="Anderson E."/>
            <person name="Anderson S."/>
            <person name="Arachi H."/>
            <person name="Azer M."/>
            <person name="Bachantsang P."/>
            <person name="Barry A."/>
            <person name="Bayul T."/>
            <person name="Berlin A."/>
            <person name="Bessette D."/>
            <person name="Bloom T."/>
            <person name="Blye J."/>
            <person name="Boguslavskiy L."/>
            <person name="Bonnet C."/>
            <person name="Boukhgalter B."/>
            <person name="Bourzgui I."/>
            <person name="Brown A."/>
            <person name="Cahill P."/>
            <person name="Channer S."/>
            <person name="Cheshatsang Y."/>
            <person name="Chuda L."/>
            <person name="Citroen M."/>
            <person name="Collymore A."/>
            <person name="Cooke P."/>
            <person name="Costello M."/>
            <person name="D'Aco K."/>
            <person name="Daza R."/>
            <person name="De Haan G."/>
            <person name="DeGray S."/>
            <person name="DeMaso C."/>
            <person name="Dhargay N."/>
            <person name="Dooley K."/>
            <person name="Dooley E."/>
            <person name="Doricent M."/>
            <person name="Dorje P."/>
            <person name="Dorjee K."/>
            <person name="Dupes A."/>
            <person name="Elong R."/>
            <person name="Falk J."/>
            <person name="Farina A."/>
            <person name="Faro S."/>
            <person name="Ferguson D."/>
            <person name="Fisher S."/>
            <person name="Foley C.D."/>
            <person name="Franke A."/>
            <person name="Friedrich D."/>
            <person name="Gadbois L."/>
            <person name="Gearin G."/>
            <person name="Gearin C.R."/>
            <person name="Giannoukos G."/>
            <person name="Goode T."/>
            <person name="Graham J."/>
            <person name="Grandbois E."/>
            <person name="Grewal S."/>
            <person name="Gyaltsen K."/>
            <person name="Hafez N."/>
            <person name="Hagos B."/>
            <person name="Hall J."/>
            <person name="Henson C."/>
            <person name="Hollinger A."/>
            <person name="Honan T."/>
            <person name="Huard M.D."/>
            <person name="Hughes L."/>
            <person name="Hurhula B."/>
            <person name="Husby M.E."/>
            <person name="Kamat A."/>
            <person name="Kanga B."/>
            <person name="Kashin S."/>
            <person name="Khazanovich D."/>
            <person name="Kisner P."/>
            <person name="Lance K."/>
            <person name="Lara M."/>
            <person name="Lee W."/>
            <person name="Lennon N."/>
            <person name="Letendre F."/>
            <person name="LeVine R."/>
            <person name="Lipovsky A."/>
            <person name="Liu X."/>
            <person name="Liu J."/>
            <person name="Liu S."/>
            <person name="Lokyitsang T."/>
            <person name="Lokyitsang Y."/>
            <person name="Lubonja R."/>
            <person name="Lui A."/>
            <person name="MacDonald P."/>
            <person name="Magnisalis V."/>
            <person name="Maru K."/>
            <person name="Matthews C."/>
            <person name="McCusker W."/>
            <person name="McDonough S."/>
            <person name="Mehta T."/>
            <person name="Meldrim J."/>
            <person name="Meneus L."/>
            <person name="Mihai O."/>
            <person name="Mihalev A."/>
            <person name="Mihova T."/>
            <person name="Mittelman R."/>
            <person name="Mlenga V."/>
            <person name="Montmayeur A."/>
            <person name="Mulrain L."/>
            <person name="Navidi A."/>
            <person name="Naylor J."/>
            <person name="Negash T."/>
            <person name="Nguyen T."/>
            <person name="Nguyen N."/>
            <person name="Nicol R."/>
            <person name="Norbu C."/>
            <person name="Norbu N."/>
            <person name="Novod N."/>
            <person name="O'Neill B."/>
            <person name="Osman S."/>
            <person name="Markiewicz E."/>
            <person name="Oyono O.L."/>
            <person name="Patti C."/>
            <person name="Phunkhang P."/>
            <person name="Pierre F."/>
            <person name="Priest M."/>
            <person name="Raghuraman S."/>
            <person name="Rege F."/>
            <person name="Reyes R."/>
            <person name="Rise C."/>
            <person name="Rogov P."/>
            <person name="Ross K."/>
            <person name="Ryan E."/>
            <person name="Settipalli S."/>
            <person name="Shea T."/>
            <person name="Sherpa N."/>
            <person name="Shi L."/>
            <person name="Shih D."/>
            <person name="Sparrow T."/>
            <person name="Spaulding J."/>
            <person name="Stalker J."/>
            <person name="Stange-Thomann N."/>
            <person name="Stavropoulos S."/>
            <person name="Stone C."/>
            <person name="Strader C."/>
            <person name="Tesfaye S."/>
            <person name="Thomson T."/>
            <person name="Thoulutsang Y."/>
            <person name="Thoulutsang D."/>
            <person name="Topham K."/>
            <person name="Topping I."/>
            <person name="Tsamla T."/>
            <person name="Vassiliev H."/>
            <person name="Vo A."/>
            <person name="Wangchuk T."/>
            <person name="Wangdi T."/>
            <person name="Weiand M."/>
            <person name="Wilkinson J."/>
            <person name="Wilson A."/>
            <person name="Yadav S."/>
            <person name="Young G."/>
            <person name="Yu Q."/>
            <person name="Zembek L."/>
            <person name="Zhong D."/>
            <person name="Zimmer A."/>
            <person name="Zwirko Z."/>
            <person name="Jaffe D.B."/>
            <person name="Alvarez P."/>
            <person name="Brockman W."/>
            <person name="Butler J."/>
            <person name="Chin C."/>
            <person name="Gnerre S."/>
            <person name="Grabherr M."/>
            <person name="Kleber M."/>
            <person name="Mauceli E."/>
            <person name="MacCallum I."/>
        </authorList>
    </citation>
    <scope>NUCLEOTIDE SEQUENCE [LARGE SCALE GENOMIC DNA]</scope>
    <source>
        <strain evidence="5">Tucson 15010-1051.87</strain>
    </source>
</reference>
<evidence type="ECO:0000256" key="1">
    <source>
        <dbReference type="ARBA" id="ARBA00022737"/>
    </source>
</evidence>
<dbReference type="OrthoDB" id="439236at2759"/>
<dbReference type="SMART" id="SM00248">
    <property type="entry name" value="ANK"/>
    <property type="match status" value="2"/>
</dbReference>
<dbReference type="PANTHER" id="PTHR23206">
    <property type="entry name" value="MASK PROTEIN"/>
    <property type="match status" value="1"/>
</dbReference>
<evidence type="ECO:0000313" key="5">
    <source>
        <dbReference type="Proteomes" id="UP000008792"/>
    </source>
</evidence>
<organism evidence="4 5">
    <name type="scientific">Drosophila virilis</name>
    <name type="common">Fruit fly</name>
    <dbReference type="NCBI Taxonomy" id="7244"/>
    <lineage>
        <taxon>Eukaryota</taxon>
        <taxon>Metazoa</taxon>
        <taxon>Ecdysozoa</taxon>
        <taxon>Arthropoda</taxon>
        <taxon>Hexapoda</taxon>
        <taxon>Insecta</taxon>
        <taxon>Pterygota</taxon>
        <taxon>Neoptera</taxon>
        <taxon>Endopterygota</taxon>
        <taxon>Diptera</taxon>
        <taxon>Brachycera</taxon>
        <taxon>Muscomorpha</taxon>
        <taxon>Ephydroidea</taxon>
        <taxon>Drosophilidae</taxon>
        <taxon>Drosophila</taxon>
    </lineage>
</organism>
<dbReference type="GeneID" id="6625069"/>
<dbReference type="KEGG" id="dvi:6625069"/>
<gene>
    <name evidence="4" type="primary">Dvir\plu</name>
    <name evidence="4" type="ORF">Dvir_GJ21391</name>
</gene>
<dbReference type="PANTHER" id="PTHR23206:SF8">
    <property type="entry name" value="ANKYRIN REPEAT AND KH DOMAIN-CONTAINING 1"/>
    <property type="match status" value="1"/>
</dbReference>
<dbReference type="InterPro" id="IPR051631">
    <property type="entry name" value="Ankyrin-KH/SAM_domain"/>
</dbReference>
<sequence>MNVIGRMNALDCVGEDDVMSLRIICTLARNHKYNIEELDKYGNTALLKACYLGKFECARVLLDFGANIYAINYFGQNALTLATYAGHLQLVIELLRRRPYQDFNLSSLTPAVCVAAMRQHKALEDYFMRLDPMGTPALRTVHGLGINNLRHMVKLKLKTKQSKPIFINIIK</sequence>
<dbReference type="SMR" id="B4LPN7"/>
<dbReference type="SUPFAM" id="SSF48403">
    <property type="entry name" value="Ankyrin repeat"/>
    <property type="match status" value="1"/>
</dbReference>
<dbReference type="FunCoup" id="B4LPN7">
    <property type="interactions" value="2"/>
</dbReference>
<name>B4LPN7_DROVI</name>
<dbReference type="InParanoid" id="B4LPN7"/>
<dbReference type="InterPro" id="IPR036770">
    <property type="entry name" value="Ankyrin_rpt-contain_sf"/>
</dbReference>
<accession>B4LPN7</accession>
<dbReference type="OMA" id="MIPALCV"/>
<dbReference type="PROSITE" id="PS50088">
    <property type="entry name" value="ANK_REPEAT"/>
    <property type="match status" value="1"/>
</dbReference>